<gene>
    <name evidence="7" type="ORF">MMEN_LOCUS8006</name>
</gene>
<dbReference type="PRINTS" id="PR00019">
    <property type="entry name" value="LEURICHRPT"/>
</dbReference>
<feature type="signal peptide" evidence="5">
    <location>
        <begin position="1"/>
        <end position="25"/>
    </location>
</feature>
<dbReference type="AlphaFoldDB" id="A0A8S4AW56"/>
<dbReference type="EMBL" id="CAJRST010007779">
    <property type="protein sequence ID" value="CAG5896957.1"/>
    <property type="molecule type" value="Genomic_DNA"/>
</dbReference>
<dbReference type="PROSITE" id="PS51450">
    <property type="entry name" value="LRR"/>
    <property type="match status" value="2"/>
</dbReference>
<evidence type="ECO:0000313" key="7">
    <source>
        <dbReference type="EMBL" id="CAG5896957.1"/>
    </source>
</evidence>
<evidence type="ECO:0000313" key="8">
    <source>
        <dbReference type="Proteomes" id="UP000677803"/>
    </source>
</evidence>
<dbReference type="PANTHER" id="PTHR24373:SF397">
    <property type="entry name" value="IG-LIKE DOMAIN-CONTAINING PROTEIN"/>
    <property type="match status" value="1"/>
</dbReference>
<dbReference type="Proteomes" id="UP000677803">
    <property type="component" value="Unassembled WGS sequence"/>
</dbReference>
<dbReference type="GO" id="GO:0031012">
    <property type="term" value="C:extracellular matrix"/>
    <property type="evidence" value="ECO:0007669"/>
    <property type="project" value="TreeGrafter"/>
</dbReference>
<dbReference type="SMART" id="SM00369">
    <property type="entry name" value="LRR_TYP"/>
    <property type="match status" value="12"/>
</dbReference>
<dbReference type="PANTHER" id="PTHR24373">
    <property type="entry name" value="SLIT RELATED LEUCINE-RICH REPEAT NEURONAL PROTEIN"/>
    <property type="match status" value="1"/>
</dbReference>
<proteinExistence type="predicted"/>
<keyword evidence="8" id="KW-1185">Reference proteome</keyword>
<dbReference type="InterPro" id="IPR003591">
    <property type="entry name" value="Leu-rich_rpt_typical-subtyp"/>
</dbReference>
<accession>A0A8S4AW56</accession>
<evidence type="ECO:0000256" key="2">
    <source>
        <dbReference type="ARBA" id="ARBA00022729"/>
    </source>
</evidence>
<evidence type="ECO:0000256" key="1">
    <source>
        <dbReference type="ARBA" id="ARBA00022614"/>
    </source>
</evidence>
<dbReference type="SMART" id="SM00082">
    <property type="entry name" value="LRRCT"/>
    <property type="match status" value="1"/>
</dbReference>
<dbReference type="InterPro" id="IPR001611">
    <property type="entry name" value="Leu-rich_rpt"/>
</dbReference>
<protein>
    <submittedName>
        <fullName evidence="7">(Atlantic silverside) hypothetical protein</fullName>
    </submittedName>
</protein>
<feature type="domain" description="LRRCT" evidence="6">
    <location>
        <begin position="403"/>
        <end position="455"/>
    </location>
</feature>
<dbReference type="SMART" id="SM00365">
    <property type="entry name" value="LRR_SD22"/>
    <property type="match status" value="5"/>
</dbReference>
<evidence type="ECO:0000256" key="4">
    <source>
        <dbReference type="ARBA" id="ARBA00023180"/>
    </source>
</evidence>
<dbReference type="InterPro" id="IPR000483">
    <property type="entry name" value="Cys-rich_flank_reg_C"/>
</dbReference>
<dbReference type="InterPro" id="IPR032675">
    <property type="entry name" value="LRR_dom_sf"/>
</dbReference>
<dbReference type="Pfam" id="PF13855">
    <property type="entry name" value="LRR_8"/>
    <property type="match status" value="3"/>
</dbReference>
<evidence type="ECO:0000256" key="5">
    <source>
        <dbReference type="SAM" id="SignalP"/>
    </source>
</evidence>
<organism evidence="7 8">
    <name type="scientific">Menidia menidia</name>
    <name type="common">Atlantic silverside</name>
    <dbReference type="NCBI Taxonomy" id="238744"/>
    <lineage>
        <taxon>Eukaryota</taxon>
        <taxon>Metazoa</taxon>
        <taxon>Chordata</taxon>
        <taxon>Craniata</taxon>
        <taxon>Vertebrata</taxon>
        <taxon>Euteleostomi</taxon>
        <taxon>Actinopterygii</taxon>
        <taxon>Neopterygii</taxon>
        <taxon>Teleostei</taxon>
        <taxon>Neoteleostei</taxon>
        <taxon>Acanthomorphata</taxon>
        <taxon>Ovalentaria</taxon>
        <taxon>Atherinomorphae</taxon>
        <taxon>Atheriniformes</taxon>
        <taxon>Atherinopsidae</taxon>
        <taxon>Menidiinae</taxon>
        <taxon>Menidia</taxon>
    </lineage>
</organism>
<keyword evidence="4" id="KW-0325">Glycoprotein</keyword>
<sequence length="517" mass="59138">MDKDLFLTLLMLLLGFCFHNGNSDGQNLCPDRCQCFTPDQVLCADERMAYIPRNLSNQVKELVVMTSAVGYLFADSLRESPQLTKLILMNNALRSIHLNSFENLTELQELEISGNPWLDNLLPGTFSKQKHLTKLLLNFNGLRTALPGIFDSLKQLETLEMKSNMISGLPPFVFQNLSRLRVLDLSMNKLEEVTKGTFSGLEKLEILKINYNLIRNVSSDTFQNIPELTELHWEGNKIARLDDAIFSELKKLRVLNLCNNLLTTFSDNVFGFETSNLKELNLKGNRLTELSSLSSLISLTDLILSSNKLSSLPENIFRNLTALDSLDLSENQLSYLPKMIFKDLLGLTAINLHKNSLRKVHENQFADQMLVQKLYLSDNQLENLPVGLLDTFFVQHVLRLHGNPWKCDCHMWYLHDWVLQHGQSLEMPERMLCESPDFLRKRTVYSINRDELVCQPSEEEKSDLSSCTLQASNDTMIIRCRVKNCSPMTVKVQFQEENGNIQQHVVKNVSEDSKCIN</sequence>
<name>A0A8S4AW56_9TELE</name>
<keyword evidence="3" id="KW-0677">Repeat</keyword>
<dbReference type="Gene3D" id="3.80.10.10">
    <property type="entry name" value="Ribonuclease Inhibitor"/>
    <property type="match status" value="2"/>
</dbReference>
<reference evidence="7" key="1">
    <citation type="submission" date="2021-05" db="EMBL/GenBank/DDBJ databases">
        <authorList>
            <person name="Tigano A."/>
        </authorList>
    </citation>
    <scope>NUCLEOTIDE SEQUENCE</scope>
</reference>
<keyword evidence="1" id="KW-0433">Leucine-rich repeat</keyword>
<dbReference type="GO" id="GO:0005615">
    <property type="term" value="C:extracellular space"/>
    <property type="evidence" value="ECO:0007669"/>
    <property type="project" value="TreeGrafter"/>
</dbReference>
<keyword evidence="2 5" id="KW-0732">Signal</keyword>
<evidence type="ECO:0000259" key="6">
    <source>
        <dbReference type="SMART" id="SM00082"/>
    </source>
</evidence>
<dbReference type="SUPFAM" id="SSF52058">
    <property type="entry name" value="L domain-like"/>
    <property type="match status" value="1"/>
</dbReference>
<comment type="caution">
    <text evidence="7">The sequence shown here is derived from an EMBL/GenBank/DDBJ whole genome shotgun (WGS) entry which is preliminary data.</text>
</comment>
<feature type="chain" id="PRO_5035757942" evidence="5">
    <location>
        <begin position="26"/>
        <end position="517"/>
    </location>
</feature>
<evidence type="ECO:0000256" key="3">
    <source>
        <dbReference type="ARBA" id="ARBA00022737"/>
    </source>
</evidence>
<dbReference type="FunFam" id="3.80.10.10:FF:000770">
    <property type="entry name" value="Uncharacterized protein"/>
    <property type="match status" value="1"/>
</dbReference>
<dbReference type="Pfam" id="PF00560">
    <property type="entry name" value="LRR_1"/>
    <property type="match status" value="1"/>
</dbReference>
<dbReference type="OrthoDB" id="6363818at2759"/>
<dbReference type="SMART" id="SM00364">
    <property type="entry name" value="LRR_BAC"/>
    <property type="match status" value="6"/>
</dbReference>
<dbReference type="InterPro" id="IPR050328">
    <property type="entry name" value="Dev_Immune_Receptor"/>
</dbReference>